<reference evidence="2" key="1">
    <citation type="submission" date="2022-11" db="UniProtKB">
        <authorList>
            <consortium name="WormBaseParasite"/>
        </authorList>
    </citation>
    <scope>IDENTIFICATION</scope>
</reference>
<evidence type="ECO:0000313" key="2">
    <source>
        <dbReference type="WBParaSite" id="ACRNAN_scaffold2551.g6861.t1"/>
    </source>
</evidence>
<keyword evidence="1" id="KW-1185">Reference proteome</keyword>
<dbReference type="AlphaFoldDB" id="A0A914DHS9"/>
<dbReference type="Gene3D" id="2.150.10.10">
    <property type="entry name" value="Serralysin-like metalloprotease, C-terminal"/>
    <property type="match status" value="1"/>
</dbReference>
<dbReference type="WBParaSite" id="ACRNAN_scaffold2551.g6861.t1">
    <property type="protein sequence ID" value="ACRNAN_scaffold2551.g6861.t1"/>
    <property type="gene ID" value="ACRNAN_scaffold2551.g6861"/>
</dbReference>
<accession>A0A914DHS9</accession>
<protein>
    <submittedName>
        <fullName evidence="2">Regulatory protein zeste</fullName>
    </submittedName>
</protein>
<name>A0A914DHS9_9BILA</name>
<evidence type="ECO:0000313" key="1">
    <source>
        <dbReference type="Proteomes" id="UP000887540"/>
    </source>
</evidence>
<dbReference type="InterPro" id="IPR011049">
    <property type="entry name" value="Serralysin-like_metalloprot_C"/>
</dbReference>
<proteinExistence type="predicted"/>
<organism evidence="1 2">
    <name type="scientific">Acrobeloides nanus</name>
    <dbReference type="NCBI Taxonomy" id="290746"/>
    <lineage>
        <taxon>Eukaryota</taxon>
        <taxon>Metazoa</taxon>
        <taxon>Ecdysozoa</taxon>
        <taxon>Nematoda</taxon>
        <taxon>Chromadorea</taxon>
        <taxon>Rhabditida</taxon>
        <taxon>Tylenchina</taxon>
        <taxon>Cephalobomorpha</taxon>
        <taxon>Cephaloboidea</taxon>
        <taxon>Cephalobidae</taxon>
        <taxon>Acrobeloides</taxon>
    </lineage>
</organism>
<dbReference type="Proteomes" id="UP000887540">
    <property type="component" value="Unplaced"/>
</dbReference>
<sequence>MSEKGKENLMLFMKLVQENKNVLFGRFGAPDGKQTKSNKDKAWIAIRDECIKDGNKSWIGKTSEYLRDAVYGCNKARTLKRRDKFRKSGEDGGRYTEVDKLILEIEGENSPQVKGLQVSDTGERATEFEKHFFEDEAMSDFFVMGSQTEASANMPSTSTAYALTPSTAIQSFTTALPTSSTAIQSFTTALPTSSTAIQSFTTALPTSSTAIQSFTTALPTSSTAIQSFTTALPTSSTAISAPSMPNTVAISTPFANGSKRKATAKEIDEEMKRAKLANLRLQNELIEHQILGQQIINYGNKLENRAREFNVFNLEIQYRAKRSVLLDELEEVLDQNTPNQQEANP</sequence>